<proteinExistence type="predicted"/>
<feature type="compositionally biased region" description="Low complexity" evidence="1">
    <location>
        <begin position="98"/>
        <end position="119"/>
    </location>
</feature>
<gene>
    <name evidence="2" type="ORF">HMPREF1544_09240</name>
</gene>
<dbReference type="EMBL" id="KE124052">
    <property type="protein sequence ID" value="EPB83969.1"/>
    <property type="molecule type" value="Genomic_DNA"/>
</dbReference>
<dbReference type="VEuPathDB" id="FungiDB:HMPREF1544_09240"/>
<organism evidence="2 3">
    <name type="scientific">Mucor circinelloides f. circinelloides (strain 1006PhL)</name>
    <name type="common">Mucormycosis agent</name>
    <name type="synonym">Calyptromyces circinelloides</name>
    <dbReference type="NCBI Taxonomy" id="1220926"/>
    <lineage>
        <taxon>Eukaryota</taxon>
        <taxon>Fungi</taxon>
        <taxon>Fungi incertae sedis</taxon>
        <taxon>Mucoromycota</taxon>
        <taxon>Mucoromycotina</taxon>
        <taxon>Mucoromycetes</taxon>
        <taxon>Mucorales</taxon>
        <taxon>Mucorineae</taxon>
        <taxon>Mucoraceae</taxon>
        <taxon>Mucor</taxon>
    </lineage>
</organism>
<dbReference type="InParanoid" id="S2J2U6"/>
<dbReference type="Proteomes" id="UP000014254">
    <property type="component" value="Unassembled WGS sequence"/>
</dbReference>
<sequence length="674" mass="75247">MLKDIKLEAVDQTVSMLIKKEPCSHDPVVSLASSNVTRPDMIKTNLQAGSGMCSSVARNEAVVVGKGSNANNSSSSCTVPQLHPRDPRKRPVVIPALSPLSSSSSSSSPQTDMSSSSNSHNAVNKRPVEQATKIASSGSFHSNKEERGASSVVNNVTKSPVVVASKQVDVVGSSSSSSIHHQRPAIIENHQRKQATLDNGYSLAENNTCSSSNQIAVSPVVHDGDCSAKPIVLNQATTVKKSNNKVVVSPAAYRASRKERFSSEKVYTTSIPPYDSPSSSSPRQQPSAGTIITSSVKRTADTSVDELRRQEHVVALDSSCDENLVAMEGMLRNLKDKLVTLTLDLCTTPNKSELTDAFCTTTTQIDYVKRTIASLKQDTPPAVRLANENYKKLLLMMRLVPYFQWEGNVTNTREKVFTTIYACLRQVDTTAQDYDFDIEREWKSLIFAKVSSQMHHWLDGLLTRKPQLSWTQFKKHLLQEYEMPFAEAIKQLTLAYYNAEIESMNAFVSRFVRNLEYSKVSEDLAATYFQSSLPSLEDRSNFGILYQGVKKNHPQEKNNVYRAIELFRDIHNQACPCNDAFKNPPLPTPQPQPYELHHRSSQQQQPQQPQERSISPKVEVVRLQKPKLKKQKLIHQKKQQQLRCMYHPKAHSHSTENCKKHILATNIAYLHKSA</sequence>
<evidence type="ECO:0000313" key="3">
    <source>
        <dbReference type="Proteomes" id="UP000014254"/>
    </source>
</evidence>
<evidence type="ECO:0000256" key="1">
    <source>
        <dbReference type="SAM" id="MobiDB-lite"/>
    </source>
</evidence>
<protein>
    <submittedName>
        <fullName evidence="2">Uncharacterized protein</fullName>
    </submittedName>
</protein>
<dbReference type="OrthoDB" id="10332267at2759"/>
<feature type="compositionally biased region" description="Low complexity" evidence="1">
    <location>
        <begin position="270"/>
        <end position="287"/>
    </location>
</feature>
<reference evidence="3" key="1">
    <citation type="submission" date="2013-05" db="EMBL/GenBank/DDBJ databases">
        <title>The Genome sequence of Mucor circinelloides f. circinelloides 1006PhL.</title>
        <authorList>
            <consortium name="The Broad Institute Genomics Platform"/>
            <person name="Cuomo C."/>
            <person name="Earl A."/>
            <person name="Findley K."/>
            <person name="Lee S.C."/>
            <person name="Walker B."/>
            <person name="Young S."/>
            <person name="Zeng Q."/>
            <person name="Gargeya S."/>
            <person name="Fitzgerald M."/>
            <person name="Haas B."/>
            <person name="Abouelleil A."/>
            <person name="Allen A.W."/>
            <person name="Alvarado L."/>
            <person name="Arachchi H.M."/>
            <person name="Berlin A.M."/>
            <person name="Chapman S.B."/>
            <person name="Gainer-Dewar J."/>
            <person name="Goldberg J."/>
            <person name="Griggs A."/>
            <person name="Gujja S."/>
            <person name="Hansen M."/>
            <person name="Howarth C."/>
            <person name="Imamovic A."/>
            <person name="Ireland A."/>
            <person name="Larimer J."/>
            <person name="McCowan C."/>
            <person name="Murphy C."/>
            <person name="Pearson M."/>
            <person name="Poon T.W."/>
            <person name="Priest M."/>
            <person name="Roberts A."/>
            <person name="Saif S."/>
            <person name="Shea T."/>
            <person name="Sisk P."/>
            <person name="Sykes S."/>
            <person name="Wortman J."/>
            <person name="Nusbaum C."/>
            <person name="Birren B."/>
        </authorList>
    </citation>
    <scope>NUCLEOTIDE SEQUENCE [LARGE SCALE GENOMIC DNA]</scope>
    <source>
        <strain evidence="3">1006PhL</strain>
    </source>
</reference>
<dbReference type="AlphaFoldDB" id="S2J2U6"/>
<feature type="region of interest" description="Disordered" evidence="1">
    <location>
        <begin position="264"/>
        <end position="303"/>
    </location>
</feature>
<feature type="region of interest" description="Disordered" evidence="1">
    <location>
        <begin position="66"/>
        <end position="125"/>
    </location>
</feature>
<name>S2J2U6_MUCC1</name>
<feature type="region of interest" description="Disordered" evidence="1">
    <location>
        <begin position="578"/>
        <end position="616"/>
    </location>
</feature>
<accession>S2J2U6</accession>
<feature type="compositionally biased region" description="Polar residues" evidence="1">
    <location>
        <begin position="288"/>
        <end position="297"/>
    </location>
</feature>
<evidence type="ECO:0000313" key="2">
    <source>
        <dbReference type="EMBL" id="EPB83969.1"/>
    </source>
</evidence>
<dbReference type="STRING" id="1220926.S2J2U6"/>
<dbReference type="OMA" id="YFQWEGN"/>
<keyword evidence="3" id="KW-1185">Reference proteome</keyword>